<dbReference type="CDD" id="cd20544">
    <property type="entry name" value="CYCLIN_AtCycD-like_rpt2"/>
    <property type="match status" value="1"/>
</dbReference>
<accession>A0AA38ZE43</accession>
<gene>
    <name evidence="7" type="ORF">PVL29_015599</name>
</gene>
<dbReference type="EMBL" id="JARBHA010000012">
    <property type="protein sequence ID" value="KAJ9686818.1"/>
    <property type="molecule type" value="Genomic_DNA"/>
</dbReference>
<sequence length="300" mass="33818">MEFDLENPLTSSQDLHSHAVASLFQAENHHMPSIDYCGSLDSVDCDVSFRRQAISSILQLSSSFDPFLSYLAINYLDRFLSRSEIPREKPWILRLLAVSCVSLAAKMKKTEFSLADFQGEGGFIFDSETIMRMEILVLGALKWRMRSVTPFSFISFFISLFKLKDPPLLEALKARVTEIILKSQKEIKLLQFKPSIIAASTLLYACHELFPLQFPCFMTAISNCPYVNKVIRPLSPAPILLFFPNYSLYCPDFFFPGKHAVLLHCSEGNGDKGVRQLIRRGFELELAGECAGPALPELGE</sequence>
<organism evidence="7 8">
    <name type="scientific">Vitis rotundifolia</name>
    <name type="common">Muscadine grape</name>
    <dbReference type="NCBI Taxonomy" id="103349"/>
    <lineage>
        <taxon>Eukaryota</taxon>
        <taxon>Viridiplantae</taxon>
        <taxon>Streptophyta</taxon>
        <taxon>Embryophyta</taxon>
        <taxon>Tracheophyta</taxon>
        <taxon>Spermatophyta</taxon>
        <taxon>Magnoliopsida</taxon>
        <taxon>eudicotyledons</taxon>
        <taxon>Gunneridae</taxon>
        <taxon>Pentapetalae</taxon>
        <taxon>rosids</taxon>
        <taxon>Vitales</taxon>
        <taxon>Vitaceae</taxon>
        <taxon>Viteae</taxon>
        <taxon>Vitis</taxon>
    </lineage>
</organism>
<dbReference type="InterPro" id="IPR039361">
    <property type="entry name" value="Cyclin"/>
</dbReference>
<evidence type="ECO:0000313" key="7">
    <source>
        <dbReference type="EMBL" id="KAJ9686818.1"/>
    </source>
</evidence>
<evidence type="ECO:0000256" key="4">
    <source>
        <dbReference type="ARBA" id="ARBA00023306"/>
    </source>
</evidence>
<dbReference type="SMART" id="SM00385">
    <property type="entry name" value="CYCLIN"/>
    <property type="match status" value="1"/>
</dbReference>
<evidence type="ECO:0000259" key="6">
    <source>
        <dbReference type="SMART" id="SM00385"/>
    </source>
</evidence>
<evidence type="ECO:0000256" key="5">
    <source>
        <dbReference type="RuleBase" id="RU000383"/>
    </source>
</evidence>
<evidence type="ECO:0000256" key="1">
    <source>
        <dbReference type="ARBA" id="ARBA00009065"/>
    </source>
</evidence>
<evidence type="ECO:0000256" key="2">
    <source>
        <dbReference type="ARBA" id="ARBA00022618"/>
    </source>
</evidence>
<keyword evidence="8" id="KW-1185">Reference proteome</keyword>
<dbReference type="Gene3D" id="1.10.472.10">
    <property type="entry name" value="Cyclin-like"/>
    <property type="match status" value="2"/>
</dbReference>
<feature type="domain" description="Cyclin-like" evidence="6">
    <location>
        <begin position="55"/>
        <end position="139"/>
    </location>
</feature>
<name>A0AA38ZE43_VITRO</name>
<reference evidence="7 8" key="1">
    <citation type="journal article" date="2023" name="BMC Biotechnol.">
        <title>Vitis rotundifolia cv Carlos genome sequencing.</title>
        <authorList>
            <person name="Huff M."/>
            <person name="Hulse-Kemp A."/>
            <person name="Scheffler B."/>
            <person name="Youngblood R."/>
            <person name="Simpson S."/>
            <person name="Babiker E."/>
            <person name="Staton M."/>
        </authorList>
    </citation>
    <scope>NUCLEOTIDE SEQUENCE [LARGE SCALE GENOMIC DNA]</scope>
    <source>
        <tissue evidence="7">Leaf</tissue>
    </source>
</reference>
<dbReference type="InterPro" id="IPR006671">
    <property type="entry name" value="Cyclin_N"/>
</dbReference>
<dbReference type="InterPro" id="IPR004367">
    <property type="entry name" value="Cyclin_C-dom"/>
</dbReference>
<dbReference type="AlphaFoldDB" id="A0AA38ZE43"/>
<dbReference type="GO" id="GO:0051301">
    <property type="term" value="P:cell division"/>
    <property type="evidence" value="ECO:0007669"/>
    <property type="project" value="UniProtKB-KW"/>
</dbReference>
<keyword evidence="3 5" id="KW-0195">Cyclin</keyword>
<evidence type="ECO:0000313" key="8">
    <source>
        <dbReference type="Proteomes" id="UP001168098"/>
    </source>
</evidence>
<keyword evidence="4" id="KW-0131">Cell cycle</keyword>
<dbReference type="FunFam" id="1.10.472.10:FF:000040">
    <property type="entry name" value="D6-type cyclin"/>
    <property type="match status" value="1"/>
</dbReference>
<comment type="caution">
    <text evidence="7">The sequence shown here is derived from an EMBL/GenBank/DDBJ whole genome shotgun (WGS) entry which is preliminary data.</text>
</comment>
<dbReference type="FunFam" id="1.10.472.10:FF:000060">
    <property type="entry name" value="D6-type cyclin"/>
    <property type="match status" value="1"/>
</dbReference>
<dbReference type="SUPFAM" id="SSF47954">
    <property type="entry name" value="Cyclin-like"/>
    <property type="match status" value="2"/>
</dbReference>
<dbReference type="InterPro" id="IPR013763">
    <property type="entry name" value="Cyclin-like_dom"/>
</dbReference>
<dbReference type="Pfam" id="PF00134">
    <property type="entry name" value="Cyclin_N"/>
    <property type="match status" value="1"/>
</dbReference>
<keyword evidence="2" id="KW-0132">Cell division</keyword>
<dbReference type="InterPro" id="IPR036915">
    <property type="entry name" value="Cyclin-like_sf"/>
</dbReference>
<protein>
    <recommendedName>
        <fullName evidence="6">Cyclin-like domain-containing protein</fullName>
    </recommendedName>
</protein>
<proteinExistence type="inferred from homology"/>
<comment type="similarity">
    <text evidence="1">Belongs to the cyclin family. Cyclin D subfamily.</text>
</comment>
<dbReference type="Proteomes" id="UP001168098">
    <property type="component" value="Unassembled WGS sequence"/>
</dbReference>
<dbReference type="Pfam" id="PF02984">
    <property type="entry name" value="Cyclin_C"/>
    <property type="match status" value="1"/>
</dbReference>
<dbReference type="PANTHER" id="PTHR10177">
    <property type="entry name" value="CYCLINS"/>
    <property type="match status" value="1"/>
</dbReference>
<evidence type="ECO:0000256" key="3">
    <source>
        <dbReference type="ARBA" id="ARBA00023127"/>
    </source>
</evidence>